<dbReference type="AlphaFoldDB" id="A0A255ELS6"/>
<gene>
    <name evidence="11" type="ORF">CGZ91_02825</name>
</gene>
<dbReference type="Proteomes" id="UP000216300">
    <property type="component" value="Unassembled WGS sequence"/>
</dbReference>
<evidence type="ECO:0000256" key="5">
    <source>
        <dbReference type="ARBA" id="ARBA00022827"/>
    </source>
</evidence>
<keyword evidence="6 7" id="KW-0560">Oxidoreductase</keyword>
<feature type="domain" description="Acyl-CoA dehydrogenase/oxidase N-terminal" evidence="10">
    <location>
        <begin position="12"/>
        <end position="113"/>
    </location>
</feature>
<evidence type="ECO:0000256" key="6">
    <source>
        <dbReference type="ARBA" id="ARBA00023002"/>
    </source>
</evidence>
<comment type="similarity">
    <text evidence="2 7">Belongs to the acyl-CoA dehydrogenase family.</text>
</comment>
<sequence>MEAYAPELTSAGLRAFIAEHITPHATDIDREARFPAEQVAAAGRAGVPAVLMNGTELELSRAPRIVEVSESLAAASMACGIAITNCRLMPYLLSRYAEAEVRDRWVGSTLRGETYGAFAITEPHAGTDVRALSTVARRDGEDYVVTGEKLWVGYAPNGSYSITLAKLDSDERDATMVALVIDLASEGVTRGHGEELSGVRGMANGWIKYDNVRVPGVNRLNVEGFSGMMDGLNLARIDAAAFAVGLIRGAAEEAISRAATRPAFGGTIGDLPSIQAKIGQMLADYRAARELTRLAAESFAQGGGGDQDLISMAKLFAADASRRHTDEAVQVFGAQGIGIWSRVNRLNRDSKITQIFDGTSEIHETMLGRRAVRGHLRGELPPALVIEELLG</sequence>
<dbReference type="InterPro" id="IPR046373">
    <property type="entry name" value="Acyl-CoA_Oxase/DH_mid-dom_sf"/>
</dbReference>
<dbReference type="SUPFAM" id="SSF47203">
    <property type="entry name" value="Acyl-CoA dehydrogenase C-terminal domain-like"/>
    <property type="match status" value="1"/>
</dbReference>
<evidence type="ECO:0000259" key="9">
    <source>
        <dbReference type="Pfam" id="PF02770"/>
    </source>
</evidence>
<dbReference type="Pfam" id="PF02770">
    <property type="entry name" value="Acyl-CoA_dh_M"/>
    <property type="match status" value="1"/>
</dbReference>
<dbReference type="RefSeq" id="WP_094452413.1">
    <property type="nucleotide sequence ID" value="NZ_NMVJ01000001.1"/>
</dbReference>
<dbReference type="PANTHER" id="PTHR48083">
    <property type="entry name" value="MEDIUM-CHAIN SPECIFIC ACYL-COA DEHYDROGENASE, MITOCHONDRIAL-RELATED"/>
    <property type="match status" value="1"/>
</dbReference>
<evidence type="ECO:0000256" key="4">
    <source>
        <dbReference type="ARBA" id="ARBA00022630"/>
    </source>
</evidence>
<dbReference type="InterPro" id="IPR013786">
    <property type="entry name" value="AcylCoA_DH/ox_N"/>
</dbReference>
<dbReference type="Pfam" id="PF00441">
    <property type="entry name" value="Acyl-CoA_dh_1"/>
    <property type="match status" value="1"/>
</dbReference>
<feature type="domain" description="Acyl-CoA oxidase/dehydrogenase middle" evidence="9">
    <location>
        <begin position="117"/>
        <end position="212"/>
    </location>
</feature>
<dbReference type="GO" id="GO:0050660">
    <property type="term" value="F:flavin adenine dinucleotide binding"/>
    <property type="evidence" value="ECO:0007669"/>
    <property type="project" value="InterPro"/>
</dbReference>
<feature type="domain" description="Acyl-CoA dehydrogenase/oxidase C-terminal" evidence="8">
    <location>
        <begin position="223"/>
        <end position="371"/>
    </location>
</feature>
<dbReference type="InterPro" id="IPR036250">
    <property type="entry name" value="AcylCo_DH-like_C"/>
</dbReference>
<dbReference type="InterPro" id="IPR006091">
    <property type="entry name" value="Acyl-CoA_Oxase/DH_mid-dom"/>
</dbReference>
<dbReference type="Pfam" id="PF02771">
    <property type="entry name" value="Acyl-CoA_dh_N"/>
    <property type="match status" value="1"/>
</dbReference>
<dbReference type="CDD" id="cd00567">
    <property type="entry name" value="ACAD"/>
    <property type="match status" value="1"/>
</dbReference>
<proteinExistence type="inferred from homology"/>
<accession>A0A255ELS6</accession>
<dbReference type="InterPro" id="IPR009075">
    <property type="entry name" value="AcylCo_DH/oxidase_C"/>
</dbReference>
<dbReference type="Gene3D" id="1.10.540.10">
    <property type="entry name" value="Acyl-CoA dehydrogenase/oxidase, N-terminal domain"/>
    <property type="match status" value="1"/>
</dbReference>
<evidence type="ECO:0000313" key="12">
    <source>
        <dbReference type="Proteomes" id="UP000216300"/>
    </source>
</evidence>
<evidence type="ECO:0000259" key="10">
    <source>
        <dbReference type="Pfam" id="PF02771"/>
    </source>
</evidence>
<dbReference type="InterPro" id="IPR037069">
    <property type="entry name" value="AcylCoA_DH/ox_N_sf"/>
</dbReference>
<dbReference type="Gene3D" id="1.20.140.10">
    <property type="entry name" value="Butyryl-CoA Dehydrogenase, subunit A, domain 3"/>
    <property type="match status" value="1"/>
</dbReference>
<dbReference type="Gene3D" id="2.40.110.10">
    <property type="entry name" value="Butyryl-CoA Dehydrogenase, subunit A, domain 2"/>
    <property type="match status" value="1"/>
</dbReference>
<keyword evidence="4 7" id="KW-0285">Flavoprotein</keyword>
<evidence type="ECO:0000256" key="7">
    <source>
        <dbReference type="RuleBase" id="RU362125"/>
    </source>
</evidence>
<comment type="cofactor">
    <cofactor evidence="1 7">
        <name>FAD</name>
        <dbReference type="ChEBI" id="CHEBI:57692"/>
    </cofactor>
</comment>
<comment type="caution">
    <text evidence="11">The sequence shown here is derived from an EMBL/GenBank/DDBJ whole genome shotgun (WGS) entry which is preliminary data.</text>
</comment>
<evidence type="ECO:0000256" key="3">
    <source>
        <dbReference type="ARBA" id="ARBA00019125"/>
    </source>
</evidence>
<keyword evidence="12" id="KW-1185">Reference proteome</keyword>
<dbReference type="InterPro" id="IPR050741">
    <property type="entry name" value="Acyl-CoA_dehydrogenase"/>
</dbReference>
<dbReference type="GO" id="GO:0003995">
    <property type="term" value="F:acyl-CoA dehydrogenase activity"/>
    <property type="evidence" value="ECO:0007669"/>
    <property type="project" value="InterPro"/>
</dbReference>
<dbReference type="PANTHER" id="PTHR48083:SF2">
    <property type="entry name" value="MEDIUM-CHAIN SPECIFIC ACYL-COA DEHYDROGENASE, MITOCHONDRIAL"/>
    <property type="match status" value="1"/>
</dbReference>
<dbReference type="GO" id="GO:0033539">
    <property type="term" value="P:fatty acid beta-oxidation using acyl-CoA dehydrogenase"/>
    <property type="evidence" value="ECO:0007669"/>
    <property type="project" value="TreeGrafter"/>
</dbReference>
<dbReference type="PROSITE" id="PS00072">
    <property type="entry name" value="ACYL_COA_DH_1"/>
    <property type="match status" value="1"/>
</dbReference>
<dbReference type="InterPro" id="IPR006089">
    <property type="entry name" value="Acyl-CoA_DH_CS"/>
</dbReference>
<evidence type="ECO:0000259" key="8">
    <source>
        <dbReference type="Pfam" id="PF00441"/>
    </source>
</evidence>
<reference evidence="11 12" key="1">
    <citation type="submission" date="2017-07" db="EMBL/GenBank/DDBJ databases">
        <title>Draft whole genome sequences of clinical Proprionibacteriaceae strains.</title>
        <authorList>
            <person name="Bernier A.-M."/>
            <person name="Bernard K."/>
            <person name="Domingo M.-C."/>
        </authorList>
    </citation>
    <scope>NUCLEOTIDE SEQUENCE [LARGE SCALE GENOMIC DNA]</scope>
    <source>
        <strain evidence="11 12">NML 150081</strain>
    </source>
</reference>
<name>A0A255ELS6_9ACTN</name>
<dbReference type="InterPro" id="IPR009100">
    <property type="entry name" value="AcylCoA_DH/oxidase_NM_dom_sf"/>
</dbReference>
<evidence type="ECO:0000256" key="2">
    <source>
        <dbReference type="ARBA" id="ARBA00009347"/>
    </source>
</evidence>
<dbReference type="EMBL" id="NMVJ01000001">
    <property type="protein sequence ID" value="OYN92444.1"/>
    <property type="molecule type" value="Genomic_DNA"/>
</dbReference>
<evidence type="ECO:0000313" key="11">
    <source>
        <dbReference type="EMBL" id="OYN92444.1"/>
    </source>
</evidence>
<keyword evidence="5 7" id="KW-0274">FAD</keyword>
<evidence type="ECO:0000256" key="1">
    <source>
        <dbReference type="ARBA" id="ARBA00001974"/>
    </source>
</evidence>
<protein>
    <recommendedName>
        <fullName evidence="3">Medium-chain specific acyl-CoA dehydrogenase, mitochondrial</fullName>
    </recommendedName>
</protein>
<dbReference type="GO" id="GO:0005737">
    <property type="term" value="C:cytoplasm"/>
    <property type="evidence" value="ECO:0007669"/>
    <property type="project" value="TreeGrafter"/>
</dbReference>
<organism evidence="11 12">
    <name type="scientific">Parenemella sanctibonifatiensis</name>
    <dbReference type="NCBI Taxonomy" id="2016505"/>
    <lineage>
        <taxon>Bacteria</taxon>
        <taxon>Bacillati</taxon>
        <taxon>Actinomycetota</taxon>
        <taxon>Actinomycetes</taxon>
        <taxon>Propionibacteriales</taxon>
        <taxon>Propionibacteriaceae</taxon>
        <taxon>Parenemella</taxon>
    </lineage>
</organism>
<dbReference type="OrthoDB" id="142556at2"/>
<dbReference type="SUPFAM" id="SSF56645">
    <property type="entry name" value="Acyl-CoA dehydrogenase NM domain-like"/>
    <property type="match status" value="1"/>
</dbReference>